<dbReference type="Gene3D" id="1.25.40.20">
    <property type="entry name" value="Ankyrin repeat-containing domain"/>
    <property type="match status" value="1"/>
</dbReference>
<dbReference type="PROSITE" id="PS50088">
    <property type="entry name" value="ANK_REPEAT"/>
    <property type="match status" value="1"/>
</dbReference>
<evidence type="ECO:0000313" key="5">
    <source>
        <dbReference type="Proteomes" id="UP000500938"/>
    </source>
</evidence>
<dbReference type="SMART" id="SM00248">
    <property type="entry name" value="ANK"/>
    <property type="match status" value="3"/>
</dbReference>
<dbReference type="Proteomes" id="UP000500938">
    <property type="component" value="Chromosome"/>
</dbReference>
<keyword evidence="5" id="KW-1185">Reference proteome</keyword>
<evidence type="ECO:0000256" key="1">
    <source>
        <dbReference type="ARBA" id="ARBA00022737"/>
    </source>
</evidence>
<sequence length="178" mass="18906">MSTREAWTFDAVLRGLLNGDCTALTPVFVTTHGDAHSSAIVRWVSAGAFASEPQALTEALTTACWLGELEVARYLLDLGVDPEAGTGTGMNALHWAANRGQLAVVELLLSRGVPLETLSRYGGTPLATAEWSARNEPRPDHRRIIAALLRAGADPRAIALPTGDDEIDAMLRVALGHA</sequence>
<dbReference type="KEGG" id="ggr:HKW67_20185"/>
<keyword evidence="1" id="KW-0677">Repeat</keyword>
<dbReference type="InterPro" id="IPR036770">
    <property type="entry name" value="Ankyrin_rpt-contain_sf"/>
</dbReference>
<dbReference type="Pfam" id="PF12796">
    <property type="entry name" value="Ank_2"/>
    <property type="match status" value="1"/>
</dbReference>
<gene>
    <name evidence="4" type="ORF">HKW67_20185</name>
</gene>
<reference evidence="4 5" key="1">
    <citation type="submission" date="2020-05" db="EMBL/GenBank/DDBJ databases">
        <title>Complete genome sequence of Gemmatimonas greenlandica TET16.</title>
        <authorList>
            <person name="Zeng Y."/>
        </authorList>
    </citation>
    <scope>NUCLEOTIDE SEQUENCE [LARGE SCALE GENOMIC DNA]</scope>
    <source>
        <strain evidence="4 5">TET16</strain>
    </source>
</reference>
<dbReference type="AlphaFoldDB" id="A0A6M4IXP3"/>
<dbReference type="PROSITE" id="PS50297">
    <property type="entry name" value="ANK_REP_REGION"/>
    <property type="match status" value="1"/>
</dbReference>
<dbReference type="RefSeq" id="WP_171227107.1">
    <property type="nucleotide sequence ID" value="NZ_CP053085.1"/>
</dbReference>
<dbReference type="PANTHER" id="PTHR24198">
    <property type="entry name" value="ANKYRIN REPEAT AND PROTEIN KINASE DOMAIN-CONTAINING PROTEIN"/>
    <property type="match status" value="1"/>
</dbReference>
<evidence type="ECO:0000313" key="4">
    <source>
        <dbReference type="EMBL" id="QJR37672.1"/>
    </source>
</evidence>
<dbReference type="SUPFAM" id="SSF48403">
    <property type="entry name" value="Ankyrin repeat"/>
    <property type="match status" value="1"/>
</dbReference>
<organism evidence="4 5">
    <name type="scientific">Gemmatimonas groenlandica</name>
    <dbReference type="NCBI Taxonomy" id="2732249"/>
    <lineage>
        <taxon>Bacteria</taxon>
        <taxon>Pseudomonadati</taxon>
        <taxon>Gemmatimonadota</taxon>
        <taxon>Gemmatimonadia</taxon>
        <taxon>Gemmatimonadales</taxon>
        <taxon>Gemmatimonadaceae</taxon>
        <taxon>Gemmatimonas</taxon>
    </lineage>
</organism>
<dbReference type="PANTHER" id="PTHR24198:SF165">
    <property type="entry name" value="ANKYRIN REPEAT-CONTAINING PROTEIN-RELATED"/>
    <property type="match status" value="1"/>
</dbReference>
<name>A0A6M4IXP3_9BACT</name>
<evidence type="ECO:0000256" key="2">
    <source>
        <dbReference type="ARBA" id="ARBA00023043"/>
    </source>
</evidence>
<keyword evidence="2 3" id="KW-0040">ANK repeat</keyword>
<feature type="repeat" description="ANK" evidence="3">
    <location>
        <begin position="88"/>
        <end position="120"/>
    </location>
</feature>
<protein>
    <submittedName>
        <fullName evidence="4">Ankyrin repeat domain-containing protein</fullName>
    </submittedName>
</protein>
<accession>A0A6M4IXP3</accession>
<dbReference type="EMBL" id="CP053085">
    <property type="protein sequence ID" value="QJR37672.1"/>
    <property type="molecule type" value="Genomic_DNA"/>
</dbReference>
<evidence type="ECO:0000256" key="3">
    <source>
        <dbReference type="PROSITE-ProRule" id="PRU00023"/>
    </source>
</evidence>
<proteinExistence type="predicted"/>
<dbReference type="InterPro" id="IPR002110">
    <property type="entry name" value="Ankyrin_rpt"/>
</dbReference>